<gene>
    <name evidence="2" type="ORF">LCGC14_0672960</name>
</gene>
<accession>A0A0F9TBX4</accession>
<dbReference type="InterPro" id="IPR044947">
    <property type="entry name" value="Phage_T4_Gp32_ssDNA-bd_sf"/>
</dbReference>
<comment type="caution">
    <text evidence="2">The sequence shown here is derived from an EMBL/GenBank/DDBJ whole genome shotgun (WGS) entry which is preliminary data.</text>
</comment>
<organism evidence="2">
    <name type="scientific">marine sediment metagenome</name>
    <dbReference type="NCBI Taxonomy" id="412755"/>
    <lineage>
        <taxon>unclassified sequences</taxon>
        <taxon>metagenomes</taxon>
        <taxon>ecological metagenomes</taxon>
    </lineage>
</organism>
<feature type="region of interest" description="Disordered" evidence="1">
    <location>
        <begin position="231"/>
        <end position="284"/>
    </location>
</feature>
<dbReference type="AlphaFoldDB" id="A0A0F9TBX4"/>
<protein>
    <submittedName>
        <fullName evidence="2">Uncharacterized protein</fullName>
    </submittedName>
</protein>
<reference evidence="2" key="1">
    <citation type="journal article" date="2015" name="Nature">
        <title>Complex archaea that bridge the gap between prokaryotes and eukaryotes.</title>
        <authorList>
            <person name="Spang A."/>
            <person name="Saw J.H."/>
            <person name="Jorgensen S.L."/>
            <person name="Zaremba-Niedzwiedzka K."/>
            <person name="Martijn J."/>
            <person name="Lind A.E."/>
            <person name="van Eijk R."/>
            <person name="Schleper C."/>
            <person name="Guy L."/>
            <person name="Ettema T.J."/>
        </authorList>
    </citation>
    <scope>NUCLEOTIDE SEQUENCE</scope>
</reference>
<feature type="compositionally biased region" description="Acidic residues" evidence="1">
    <location>
        <begin position="236"/>
        <end position="245"/>
    </location>
</feature>
<feature type="compositionally biased region" description="Acidic residues" evidence="1">
    <location>
        <begin position="260"/>
        <end position="284"/>
    </location>
</feature>
<dbReference type="Gene3D" id="3.90.198.10">
    <property type="entry name" value="Replication Fork Single-Stranded Dna Binding Protein"/>
    <property type="match status" value="1"/>
</dbReference>
<proteinExistence type="predicted"/>
<evidence type="ECO:0000313" key="2">
    <source>
        <dbReference type="EMBL" id="KKN46456.1"/>
    </source>
</evidence>
<name>A0A0F9TBX4_9ZZZZ</name>
<dbReference type="EMBL" id="LAZR01001330">
    <property type="protein sequence ID" value="KKN46456.1"/>
    <property type="molecule type" value="Genomic_DNA"/>
</dbReference>
<evidence type="ECO:0000256" key="1">
    <source>
        <dbReference type="SAM" id="MobiDB-lite"/>
    </source>
</evidence>
<sequence length="284" mass="33006">MVRKKKKKKRKSTGSSLVKYGDYTLDDADDDQEDLDSSRGGMIFKWKAGKNIIRLIPPLPGNKWRRRIYEHLINVPGIGWVSFVCPRLMAKEFCPGCNKRDKLLRSKNKVDLKFAKDLRPRRNNYANAILRKEEEAGPRVINFGPQIEEQFIEMRKDPDLGGNFVNPIKGFDIVVRKKGEKLNTEYKVYPVGKGRSTPLHEDATIMNAWIENQHALERFAVVPTADQIEAKMRGEEIDDEDDEDSGSSRKRRRSKKSIDEELDEIEDADWEDYEEEEEDEDEEE</sequence>